<dbReference type="SUPFAM" id="SSF52540">
    <property type="entry name" value="P-loop containing nucleoside triphosphate hydrolases"/>
    <property type="match status" value="1"/>
</dbReference>
<dbReference type="PROSITE" id="PS50043">
    <property type="entry name" value="HTH_LUXR_2"/>
    <property type="match status" value="1"/>
</dbReference>
<evidence type="ECO:0000256" key="2">
    <source>
        <dbReference type="ARBA" id="ARBA00023125"/>
    </source>
</evidence>
<dbReference type="SUPFAM" id="SSF46894">
    <property type="entry name" value="C-terminal effector domain of the bipartite response regulators"/>
    <property type="match status" value="1"/>
</dbReference>
<dbReference type="EMBL" id="JAHWXH010000001">
    <property type="protein sequence ID" value="MDS0244161.1"/>
    <property type="molecule type" value="Genomic_DNA"/>
</dbReference>
<dbReference type="InterPro" id="IPR036388">
    <property type="entry name" value="WH-like_DNA-bd_sf"/>
</dbReference>
<evidence type="ECO:0000256" key="3">
    <source>
        <dbReference type="ARBA" id="ARBA00023163"/>
    </source>
</evidence>
<dbReference type="Pfam" id="PF00196">
    <property type="entry name" value="GerE"/>
    <property type="match status" value="1"/>
</dbReference>
<protein>
    <submittedName>
        <fullName evidence="6">LuxR C-terminal-related transcriptional regulator</fullName>
    </submittedName>
</protein>
<gene>
    <name evidence="6" type="ORF">KZC50_00885</name>
</gene>
<dbReference type="GO" id="GO:0006355">
    <property type="term" value="P:regulation of DNA-templated transcription"/>
    <property type="evidence" value="ECO:0007669"/>
    <property type="project" value="InterPro"/>
</dbReference>
<dbReference type="AlphaFoldDB" id="A0AAJ2HHW0"/>
<feature type="compositionally biased region" description="Basic and acidic residues" evidence="4">
    <location>
        <begin position="852"/>
        <end position="872"/>
    </location>
</feature>
<feature type="region of interest" description="Disordered" evidence="4">
    <location>
        <begin position="823"/>
        <end position="872"/>
    </location>
</feature>
<feature type="region of interest" description="Disordered" evidence="4">
    <location>
        <begin position="729"/>
        <end position="761"/>
    </location>
</feature>
<evidence type="ECO:0000259" key="5">
    <source>
        <dbReference type="PROSITE" id="PS50043"/>
    </source>
</evidence>
<dbReference type="Proteomes" id="UP001183582">
    <property type="component" value="Unassembled WGS sequence"/>
</dbReference>
<dbReference type="InterPro" id="IPR000792">
    <property type="entry name" value="Tscrpt_reg_LuxR_C"/>
</dbReference>
<proteinExistence type="predicted"/>
<dbReference type="PANTHER" id="PTHR44688:SF16">
    <property type="entry name" value="DNA-BINDING TRANSCRIPTIONAL ACTIVATOR DEVR_DOSR"/>
    <property type="match status" value="1"/>
</dbReference>
<reference evidence="6 7" key="1">
    <citation type="submission" date="2021-06" db="EMBL/GenBank/DDBJ databases">
        <title>Genome-based taxonomic framework of Microbacterium strains isolated from marine environment, the description of four new species and reclassification of four preexisting species.</title>
        <authorList>
            <person name="Lee S.D."/>
            <person name="Kim S.-M."/>
            <person name="Byeon Y.-S."/>
            <person name="Yang H.L."/>
            <person name="Kim I.S."/>
        </authorList>
    </citation>
    <scope>NUCLEOTIDE SEQUENCE [LARGE SCALE GENOMIC DNA]</scope>
    <source>
        <strain evidence="6 7">KACC 20514</strain>
    </source>
</reference>
<feature type="domain" description="HTH luxR-type" evidence="5">
    <location>
        <begin position="751"/>
        <end position="816"/>
    </location>
</feature>
<keyword evidence="3" id="KW-0804">Transcription</keyword>
<evidence type="ECO:0000313" key="6">
    <source>
        <dbReference type="EMBL" id="MDS0244161.1"/>
    </source>
</evidence>
<evidence type="ECO:0000256" key="4">
    <source>
        <dbReference type="SAM" id="MobiDB-lite"/>
    </source>
</evidence>
<dbReference type="GeneID" id="301456737"/>
<dbReference type="Gene3D" id="1.10.10.10">
    <property type="entry name" value="Winged helix-like DNA-binding domain superfamily/Winged helix DNA-binding domain"/>
    <property type="match status" value="1"/>
</dbReference>
<keyword evidence="1" id="KW-0805">Transcription regulation</keyword>
<dbReference type="InterPro" id="IPR027417">
    <property type="entry name" value="P-loop_NTPase"/>
</dbReference>
<dbReference type="PRINTS" id="PR00038">
    <property type="entry name" value="HTHLUXR"/>
</dbReference>
<dbReference type="RefSeq" id="WP_310890256.1">
    <property type="nucleotide sequence ID" value="NZ_BAAAGR010000004.1"/>
</dbReference>
<dbReference type="PANTHER" id="PTHR44688">
    <property type="entry name" value="DNA-BINDING TRANSCRIPTIONAL ACTIVATOR DEVR_DOSR"/>
    <property type="match status" value="1"/>
</dbReference>
<evidence type="ECO:0000313" key="7">
    <source>
        <dbReference type="Proteomes" id="UP001183582"/>
    </source>
</evidence>
<evidence type="ECO:0000256" key="1">
    <source>
        <dbReference type="ARBA" id="ARBA00023015"/>
    </source>
</evidence>
<comment type="caution">
    <text evidence="6">The sequence shown here is derived from an EMBL/GenBank/DDBJ whole genome shotgun (WGS) entry which is preliminary data.</text>
</comment>
<keyword evidence="2" id="KW-0238">DNA-binding</keyword>
<sequence length="872" mass="91011">MSITLHSRSVAPATVTPLPRLVRRQVDDLLADADQTPVRALILGPAGSGRSSLVRSVSAALREDGIRVVDLGAAGPLDDVPADTVVVVDDAHLLDDATLRAVRGRAARTDAALVVAVRPDPTRSELAALTQELERSHPPLVLGTIRVEDVLADPASAHFPRACVQAMVDRAGGLAWLVSTSLALHDDDCAGPAGHHGIDEALADAIAHRAASLDDDVRAFLEAACFADAPLGGDELIERGHAAGLLRRNGTPPPTVKAAVCASAPAERVLAGWHGDTADGEMGEALAGVGDERVAAFLLDRAQSMLPTDPQRAIGLFRDAQAAHAPLAATSRGILVAHHLLGDLDAVSAGLDAALGDPDETVTDLAAAHWMARGMAAQADATYRTRPPQSFGGRVQAALAALALGDRSALDALTAEQAPASLSTADTAAQFLLRGLAATLGDTPAAALGDLARASDLCTAAGCGRFLPELPAVIAAQCAINVGELDVARSVLADALRGGQGGIAGRDRLRLWSAWVALQRERPHDAEAFLADAVGSTRPLDPRDRLLADALRLATARRYGDATDLTIAWNAARDDLLRTSFDLFSLLPLTEFVVASARVKDPARVAGFFTDAEALIDGLGAPIGWGVHLHWAGIQRGILSSKPDDLPPHARVLVAAAARNRIAAMMAHAGRVWIAVLAGQVDADAVESAAMGLASVGLAWDGARMAGHGARRTDDKRIAARLLACARQLHPREEHGPVETGSTQAPAASTAVEPNGPLSPREREVAELVLQGKTYTEIGATIFISPRTAEHHIARIRRRLGATSRSDLLAKLRAALAGEDASSALYPADDESDTRSDRTPSIPGSPSPHPLVGEDGRGDIHRRGESRTRLTV</sequence>
<dbReference type="GO" id="GO:0003677">
    <property type="term" value="F:DNA binding"/>
    <property type="evidence" value="ECO:0007669"/>
    <property type="project" value="UniProtKB-KW"/>
</dbReference>
<name>A0AAJ2HHW0_9MICO</name>
<organism evidence="6 7">
    <name type="scientific">Microbacterium aurantiacum</name>
    <dbReference type="NCBI Taxonomy" id="162393"/>
    <lineage>
        <taxon>Bacteria</taxon>
        <taxon>Bacillati</taxon>
        <taxon>Actinomycetota</taxon>
        <taxon>Actinomycetes</taxon>
        <taxon>Micrococcales</taxon>
        <taxon>Microbacteriaceae</taxon>
        <taxon>Microbacterium</taxon>
    </lineage>
</organism>
<dbReference type="CDD" id="cd06170">
    <property type="entry name" value="LuxR_C_like"/>
    <property type="match status" value="1"/>
</dbReference>
<accession>A0AAJ2HHW0</accession>
<dbReference type="InterPro" id="IPR016032">
    <property type="entry name" value="Sig_transdc_resp-reg_C-effctor"/>
</dbReference>
<dbReference type="SMART" id="SM00421">
    <property type="entry name" value="HTH_LUXR"/>
    <property type="match status" value="1"/>
</dbReference>